<dbReference type="OrthoDB" id="9805666at2"/>
<dbReference type="InterPro" id="IPR018246">
    <property type="entry name" value="AP_endonuc_F2_Zn_BS"/>
</dbReference>
<keyword evidence="5 9" id="KW-0227">DNA damage</keyword>
<dbReference type="GO" id="GO:0003677">
    <property type="term" value="F:DNA binding"/>
    <property type="evidence" value="ECO:0007669"/>
    <property type="project" value="InterPro"/>
</dbReference>
<dbReference type="PROSITE" id="PS00731">
    <property type="entry name" value="AP_NUCLEASE_F2_3"/>
    <property type="match status" value="1"/>
</dbReference>
<feature type="binding site" evidence="9">
    <location>
        <position position="242"/>
    </location>
    <ligand>
        <name>Zn(2+)</name>
        <dbReference type="ChEBI" id="CHEBI:29105"/>
        <label>3</label>
    </ligand>
</feature>
<feature type="domain" description="Xylose isomerase-like TIM barrel" evidence="10">
    <location>
        <begin position="31"/>
        <end position="282"/>
    </location>
</feature>
<evidence type="ECO:0000256" key="2">
    <source>
        <dbReference type="ARBA" id="ARBA00022722"/>
    </source>
</evidence>
<evidence type="ECO:0000256" key="5">
    <source>
        <dbReference type="ARBA" id="ARBA00022763"/>
    </source>
</evidence>
<comment type="catalytic activity">
    <reaction evidence="9">
        <text>Endonucleolytic cleavage to 5'-phosphooligonucleotide end-products.</text>
        <dbReference type="EC" id="3.1.21.2"/>
    </reaction>
</comment>
<feature type="binding site" evidence="9">
    <location>
        <position position="79"/>
    </location>
    <ligand>
        <name>Zn(2+)</name>
        <dbReference type="ChEBI" id="CHEBI:29105"/>
        <label>1</label>
    </ligand>
</feature>
<dbReference type="Gene3D" id="3.20.20.150">
    <property type="entry name" value="Divalent-metal-dependent TIM barrel enzymes"/>
    <property type="match status" value="1"/>
</dbReference>
<evidence type="ECO:0000313" key="11">
    <source>
        <dbReference type="EMBL" id="QDV36681.1"/>
    </source>
</evidence>
<comment type="cofactor">
    <cofactor evidence="9">
        <name>Zn(2+)</name>
        <dbReference type="ChEBI" id="CHEBI:29105"/>
    </cofactor>
    <text evidence="9">Binds 3 Zn(2+) ions.</text>
</comment>
<feature type="binding site" evidence="9">
    <location>
        <position position="156"/>
    </location>
    <ligand>
        <name>Zn(2+)</name>
        <dbReference type="ChEBI" id="CHEBI:29105"/>
        <label>2</label>
    </ligand>
</feature>
<dbReference type="PANTHER" id="PTHR21445">
    <property type="entry name" value="ENDONUCLEASE IV ENDODEOXYRIBONUCLEASE IV"/>
    <property type="match status" value="1"/>
</dbReference>
<dbReference type="PROSITE" id="PS00729">
    <property type="entry name" value="AP_NUCLEASE_F2_1"/>
    <property type="match status" value="1"/>
</dbReference>
<feature type="binding site" evidence="9">
    <location>
        <position position="119"/>
    </location>
    <ligand>
        <name>Zn(2+)</name>
        <dbReference type="ChEBI" id="CHEBI:29105"/>
        <label>1</label>
    </ligand>
</feature>
<dbReference type="InterPro" id="IPR013022">
    <property type="entry name" value="Xyl_isomerase-like_TIM-brl"/>
</dbReference>
<evidence type="ECO:0000256" key="7">
    <source>
        <dbReference type="ARBA" id="ARBA00022833"/>
    </source>
</evidence>
<name>A0A518H7B8_9BACT</name>
<dbReference type="NCBIfam" id="TIGR00587">
    <property type="entry name" value="nfo"/>
    <property type="match status" value="1"/>
</dbReference>
<keyword evidence="6 9" id="KW-0378">Hydrolase</keyword>
<feature type="binding site" evidence="9">
    <location>
        <position position="227"/>
    </location>
    <ligand>
        <name>Zn(2+)</name>
        <dbReference type="ChEBI" id="CHEBI:29105"/>
        <label>2</label>
    </ligand>
</feature>
<gene>
    <name evidence="11" type="primary">nfo_2</name>
    <name evidence="9" type="synonym">nfo</name>
    <name evidence="11" type="ORF">ElP_46100</name>
</gene>
<dbReference type="FunFam" id="3.20.20.150:FF:000001">
    <property type="entry name" value="Probable endonuclease 4"/>
    <property type="match status" value="1"/>
</dbReference>
<dbReference type="InterPro" id="IPR001719">
    <property type="entry name" value="AP_endonuc_2"/>
</dbReference>
<keyword evidence="7 9" id="KW-0862">Zinc</keyword>
<feature type="binding site" evidence="9">
    <location>
        <position position="190"/>
    </location>
    <ligand>
        <name>Zn(2+)</name>
        <dbReference type="ChEBI" id="CHEBI:29105"/>
        <label>2</label>
    </ligand>
</feature>
<dbReference type="SUPFAM" id="SSF51658">
    <property type="entry name" value="Xylose isomerase-like"/>
    <property type="match status" value="1"/>
</dbReference>
<dbReference type="Proteomes" id="UP000317835">
    <property type="component" value="Chromosome"/>
</dbReference>
<feature type="binding site" evidence="9">
    <location>
        <position position="156"/>
    </location>
    <ligand>
        <name>Zn(2+)</name>
        <dbReference type="ChEBI" id="CHEBI:29105"/>
        <label>1</label>
    </ligand>
</feature>
<dbReference type="EC" id="3.1.21.2" evidence="9"/>
<dbReference type="AlphaFoldDB" id="A0A518H7B8"/>
<sequence>MAAKIKGRPAWIRRKFGAHLSIAGGHDRAARAAAALGMGALQVFTKSNNQWNAKPLTDEQVAAFRSATAEAGIADPVAHDSYLINLASPDDTLWRKSIDAMAVELERAEALGVVDLVSHPGAHVGCGEEAGIARVAAALDEVHRRTSGFSCRIALETTAGQGSCLGHRFEHLAGILDRVLDADRLSVCVDTCHVFAAGYRLGTASEYNETIGELDRIVGLNRVRAWHLNDSVKGCGSRVDRHAGLGRGELGLEPFGRIVADPRFAALPMILETPKGTEGGEDLDAINLRILRRLEAAAEADAAGGSRAARAS</sequence>
<keyword evidence="4 9" id="KW-0255">Endonuclease</keyword>
<evidence type="ECO:0000256" key="4">
    <source>
        <dbReference type="ARBA" id="ARBA00022759"/>
    </source>
</evidence>
<keyword evidence="12" id="KW-1185">Reference proteome</keyword>
<evidence type="ECO:0000313" key="12">
    <source>
        <dbReference type="Proteomes" id="UP000317835"/>
    </source>
</evidence>
<dbReference type="HAMAP" id="MF_00152">
    <property type="entry name" value="Nfo"/>
    <property type="match status" value="1"/>
</dbReference>
<dbReference type="GO" id="GO:0006284">
    <property type="term" value="P:base-excision repair"/>
    <property type="evidence" value="ECO:0007669"/>
    <property type="project" value="TreeGrafter"/>
</dbReference>
<dbReference type="InterPro" id="IPR036237">
    <property type="entry name" value="Xyl_isomerase-like_sf"/>
</dbReference>
<evidence type="ECO:0000256" key="8">
    <source>
        <dbReference type="ARBA" id="ARBA00023204"/>
    </source>
</evidence>
<dbReference type="Pfam" id="PF01261">
    <property type="entry name" value="AP_endonuc_2"/>
    <property type="match status" value="1"/>
</dbReference>
<evidence type="ECO:0000256" key="6">
    <source>
        <dbReference type="ARBA" id="ARBA00022801"/>
    </source>
</evidence>
<dbReference type="GO" id="GO:0008833">
    <property type="term" value="F:deoxyribonuclease IV (phage-T4-induced) activity"/>
    <property type="evidence" value="ECO:0007669"/>
    <property type="project" value="UniProtKB-UniRule"/>
</dbReference>
<dbReference type="CDD" id="cd00019">
    <property type="entry name" value="AP2Ec"/>
    <property type="match status" value="1"/>
</dbReference>
<dbReference type="GO" id="GO:0008081">
    <property type="term" value="F:phosphoric diester hydrolase activity"/>
    <property type="evidence" value="ECO:0007669"/>
    <property type="project" value="TreeGrafter"/>
</dbReference>
<evidence type="ECO:0000256" key="1">
    <source>
        <dbReference type="ARBA" id="ARBA00005340"/>
    </source>
</evidence>
<dbReference type="GO" id="GO:0008270">
    <property type="term" value="F:zinc ion binding"/>
    <property type="evidence" value="ECO:0007669"/>
    <property type="project" value="UniProtKB-UniRule"/>
</dbReference>
<keyword evidence="8 9" id="KW-0234">DNA repair</keyword>
<comment type="function">
    <text evidence="9">Endonuclease IV plays a role in DNA repair. It cleaves phosphodiester bonds at apurinic or apyrimidinic (AP) sites, generating a 3'-hydroxyl group and a 5'-terminal sugar phosphate.</text>
</comment>
<dbReference type="RefSeq" id="WP_145273331.1">
    <property type="nucleotide sequence ID" value="NZ_CP036426.1"/>
</dbReference>
<dbReference type="EMBL" id="CP036426">
    <property type="protein sequence ID" value="QDV36681.1"/>
    <property type="molecule type" value="Genomic_DNA"/>
</dbReference>
<dbReference type="PROSITE" id="PS00730">
    <property type="entry name" value="AP_NUCLEASE_F2_2"/>
    <property type="match status" value="1"/>
</dbReference>
<keyword evidence="3 9" id="KW-0479">Metal-binding</keyword>
<evidence type="ECO:0000259" key="10">
    <source>
        <dbReference type="Pfam" id="PF01261"/>
    </source>
</evidence>
<protein>
    <recommendedName>
        <fullName evidence="9">Probable endonuclease 4</fullName>
        <ecNumber evidence="9">3.1.21.2</ecNumber>
    </recommendedName>
    <alternativeName>
        <fullName evidence="9">Endodeoxyribonuclease IV</fullName>
    </alternativeName>
    <alternativeName>
        <fullName evidence="9">Endonuclease IV</fullName>
    </alternativeName>
</protein>
<proteinExistence type="inferred from homology"/>
<reference evidence="11 12" key="1">
    <citation type="submission" date="2019-02" db="EMBL/GenBank/DDBJ databases">
        <title>Deep-cultivation of Planctomycetes and their phenomic and genomic characterization uncovers novel biology.</title>
        <authorList>
            <person name="Wiegand S."/>
            <person name="Jogler M."/>
            <person name="Boedeker C."/>
            <person name="Pinto D."/>
            <person name="Vollmers J."/>
            <person name="Rivas-Marin E."/>
            <person name="Kohn T."/>
            <person name="Peeters S.H."/>
            <person name="Heuer A."/>
            <person name="Rast P."/>
            <person name="Oberbeckmann S."/>
            <person name="Bunk B."/>
            <person name="Jeske O."/>
            <person name="Meyerdierks A."/>
            <person name="Storesund J.E."/>
            <person name="Kallscheuer N."/>
            <person name="Luecker S."/>
            <person name="Lage O.M."/>
            <person name="Pohl T."/>
            <person name="Merkel B.J."/>
            <person name="Hornburger P."/>
            <person name="Mueller R.-W."/>
            <person name="Bruemmer F."/>
            <person name="Labrenz M."/>
            <person name="Spormann A.M."/>
            <person name="Op den Camp H."/>
            <person name="Overmann J."/>
            <person name="Amann R."/>
            <person name="Jetten M.S.M."/>
            <person name="Mascher T."/>
            <person name="Medema M.H."/>
            <person name="Devos D.P."/>
            <person name="Kaster A.-K."/>
            <person name="Ovreas L."/>
            <person name="Rohde M."/>
            <person name="Galperin M.Y."/>
            <person name="Jogler C."/>
        </authorList>
    </citation>
    <scope>NUCLEOTIDE SEQUENCE [LARGE SCALE GENOMIC DNA]</scope>
    <source>
        <strain evidence="11 12">ElP</strain>
    </source>
</reference>
<feature type="binding site" evidence="9">
    <location>
        <position position="272"/>
    </location>
    <ligand>
        <name>Zn(2+)</name>
        <dbReference type="ChEBI" id="CHEBI:29105"/>
        <label>2</label>
    </ligand>
</feature>
<feature type="binding site" evidence="9">
    <location>
        <position position="240"/>
    </location>
    <ligand>
        <name>Zn(2+)</name>
        <dbReference type="ChEBI" id="CHEBI:29105"/>
        <label>3</label>
    </ligand>
</feature>
<evidence type="ECO:0000256" key="9">
    <source>
        <dbReference type="HAMAP-Rule" id="MF_00152"/>
    </source>
</evidence>
<dbReference type="GO" id="GO:0003906">
    <property type="term" value="F:DNA-(apurinic or apyrimidinic site) endonuclease activity"/>
    <property type="evidence" value="ECO:0007669"/>
    <property type="project" value="TreeGrafter"/>
</dbReference>
<evidence type="ECO:0000256" key="3">
    <source>
        <dbReference type="ARBA" id="ARBA00022723"/>
    </source>
</evidence>
<feature type="binding site" evidence="9">
    <location>
        <position position="193"/>
    </location>
    <ligand>
        <name>Zn(2+)</name>
        <dbReference type="ChEBI" id="CHEBI:29105"/>
        <label>3</label>
    </ligand>
</feature>
<dbReference type="PROSITE" id="PS51432">
    <property type="entry name" value="AP_NUCLEASE_F2_4"/>
    <property type="match status" value="1"/>
</dbReference>
<dbReference type="SMART" id="SM00518">
    <property type="entry name" value="AP2Ec"/>
    <property type="match status" value="1"/>
</dbReference>
<organism evidence="11 12">
    <name type="scientific">Tautonia plasticadhaerens</name>
    <dbReference type="NCBI Taxonomy" id="2527974"/>
    <lineage>
        <taxon>Bacteria</taxon>
        <taxon>Pseudomonadati</taxon>
        <taxon>Planctomycetota</taxon>
        <taxon>Planctomycetia</taxon>
        <taxon>Isosphaerales</taxon>
        <taxon>Isosphaeraceae</taxon>
        <taxon>Tautonia</taxon>
    </lineage>
</organism>
<dbReference type="KEGG" id="tpla:ElP_46100"/>
<accession>A0A518H7B8</accession>
<comment type="similarity">
    <text evidence="1 9">Belongs to the AP endonuclease 2 family.</text>
</comment>
<dbReference type="PANTHER" id="PTHR21445:SF0">
    <property type="entry name" value="APURINIC-APYRIMIDINIC ENDONUCLEASE"/>
    <property type="match status" value="1"/>
</dbReference>
<keyword evidence="2 9" id="KW-0540">Nuclease</keyword>